<accession>A0A7C9F983</accession>
<dbReference type="EMBL" id="GISG01287564">
    <property type="protein sequence ID" value="MBA4680545.1"/>
    <property type="molecule type" value="Transcribed_RNA"/>
</dbReference>
<evidence type="ECO:0000313" key="2">
    <source>
        <dbReference type="EMBL" id="MBA4680545.1"/>
    </source>
</evidence>
<feature type="compositionally biased region" description="Pro residues" evidence="1">
    <location>
        <begin position="114"/>
        <end position="124"/>
    </location>
</feature>
<dbReference type="AlphaFoldDB" id="A0A7C9F983"/>
<protein>
    <submittedName>
        <fullName evidence="2">Uncharacterized protein</fullName>
    </submittedName>
</protein>
<sequence>MISIDNKQRKRKIVKHLALFHYNPRPKIFQIMNLAMDTLYSADITSSQSCFLETQSQLGMMIVNLGQKRVLNSVPFVKCLINYTHHHSRNFTYTKLTLTNKATPQLGLPDSLTHPPPPAAKHKN</sequence>
<proteinExistence type="predicted"/>
<feature type="region of interest" description="Disordered" evidence="1">
    <location>
        <begin position="104"/>
        <end position="124"/>
    </location>
</feature>
<name>A0A7C9F983_OPUST</name>
<reference evidence="2" key="2">
    <citation type="submission" date="2020-07" db="EMBL/GenBank/DDBJ databases">
        <authorList>
            <person name="Vera ALvarez R."/>
            <person name="Arias-Moreno D.M."/>
            <person name="Jimenez-Jacinto V."/>
            <person name="Jimenez-Bremont J.F."/>
            <person name="Swaminathan K."/>
            <person name="Moose S.P."/>
            <person name="Guerrero-Gonzalez M.L."/>
            <person name="Marino-Ramirez L."/>
            <person name="Landsman D."/>
            <person name="Rodriguez-Kessler M."/>
            <person name="Delgado-Sanchez P."/>
        </authorList>
    </citation>
    <scope>NUCLEOTIDE SEQUENCE</scope>
    <source>
        <tissue evidence="2">Cladode</tissue>
    </source>
</reference>
<evidence type="ECO:0000256" key="1">
    <source>
        <dbReference type="SAM" id="MobiDB-lite"/>
    </source>
</evidence>
<organism evidence="2">
    <name type="scientific">Opuntia streptacantha</name>
    <name type="common">Prickly pear cactus</name>
    <name type="synonym">Opuntia cardona</name>
    <dbReference type="NCBI Taxonomy" id="393608"/>
    <lineage>
        <taxon>Eukaryota</taxon>
        <taxon>Viridiplantae</taxon>
        <taxon>Streptophyta</taxon>
        <taxon>Embryophyta</taxon>
        <taxon>Tracheophyta</taxon>
        <taxon>Spermatophyta</taxon>
        <taxon>Magnoliopsida</taxon>
        <taxon>eudicotyledons</taxon>
        <taxon>Gunneridae</taxon>
        <taxon>Pentapetalae</taxon>
        <taxon>Caryophyllales</taxon>
        <taxon>Cactineae</taxon>
        <taxon>Cactaceae</taxon>
        <taxon>Opuntioideae</taxon>
        <taxon>Opuntia</taxon>
    </lineage>
</organism>
<reference evidence="2" key="1">
    <citation type="journal article" date="2013" name="J. Plant Res.">
        <title>Effect of fungi and light on seed germination of three Opuntia species from semiarid lands of central Mexico.</title>
        <authorList>
            <person name="Delgado-Sanchez P."/>
            <person name="Jimenez-Bremont J.F."/>
            <person name="Guerrero-Gonzalez Mde L."/>
            <person name="Flores J."/>
        </authorList>
    </citation>
    <scope>NUCLEOTIDE SEQUENCE</scope>
    <source>
        <tissue evidence="2">Cladode</tissue>
    </source>
</reference>